<evidence type="ECO:0000313" key="3">
    <source>
        <dbReference type="Proteomes" id="UP000011682"/>
    </source>
</evidence>
<protein>
    <submittedName>
        <fullName evidence="2">Uncharacterized protein</fullName>
    </submittedName>
</protein>
<comment type="caution">
    <text evidence="2">The sequence shown here is derived from an EMBL/GenBank/DDBJ whole genome shotgun (WGS) entry which is preliminary data.</text>
</comment>
<feature type="region of interest" description="Disordered" evidence="1">
    <location>
        <begin position="17"/>
        <end position="66"/>
    </location>
</feature>
<name>S9P8H8_CYSF2</name>
<dbReference type="Proteomes" id="UP000011682">
    <property type="component" value="Unassembled WGS sequence"/>
</dbReference>
<sequence length="84" mass="9063">MQTGAVRFSLKVDLSTNAGTYCTHGPPGKISNREVSDEGRRTLEVRASSPPGGRGARRRRSRVGPFVIATPECSQASRSSFIQD</sequence>
<dbReference type="EMBL" id="ANAH02000011">
    <property type="protein sequence ID" value="EPX60745.1"/>
    <property type="molecule type" value="Genomic_DNA"/>
</dbReference>
<keyword evidence="3" id="KW-1185">Reference proteome</keyword>
<feature type="compositionally biased region" description="Basic and acidic residues" evidence="1">
    <location>
        <begin position="31"/>
        <end position="44"/>
    </location>
</feature>
<gene>
    <name evidence="2" type="ORF">D187_001394</name>
</gene>
<reference evidence="2" key="1">
    <citation type="submission" date="2013-05" db="EMBL/GenBank/DDBJ databases">
        <title>Genome assembly of Cystobacter fuscus DSM 2262.</title>
        <authorList>
            <person name="Sharma G."/>
            <person name="Khatri I."/>
            <person name="Kaur C."/>
            <person name="Mayilraj S."/>
            <person name="Subramanian S."/>
        </authorList>
    </citation>
    <scope>NUCLEOTIDE SEQUENCE [LARGE SCALE GENOMIC DNA]</scope>
    <source>
        <strain evidence="2">DSM 2262</strain>
    </source>
</reference>
<accession>S9P8H8</accession>
<evidence type="ECO:0000256" key="1">
    <source>
        <dbReference type="SAM" id="MobiDB-lite"/>
    </source>
</evidence>
<organism evidence="2 3">
    <name type="scientific">Cystobacter fuscus (strain ATCC 25194 / DSM 2262 / NBRC 100088 / M29)</name>
    <dbReference type="NCBI Taxonomy" id="1242864"/>
    <lineage>
        <taxon>Bacteria</taxon>
        <taxon>Pseudomonadati</taxon>
        <taxon>Myxococcota</taxon>
        <taxon>Myxococcia</taxon>
        <taxon>Myxococcales</taxon>
        <taxon>Cystobacterineae</taxon>
        <taxon>Archangiaceae</taxon>
        <taxon>Cystobacter</taxon>
    </lineage>
</organism>
<dbReference type="AlphaFoldDB" id="S9P8H8"/>
<evidence type="ECO:0000313" key="2">
    <source>
        <dbReference type="EMBL" id="EPX60745.1"/>
    </source>
</evidence>
<proteinExistence type="predicted"/>